<dbReference type="InterPro" id="IPR011059">
    <property type="entry name" value="Metal-dep_hydrolase_composite"/>
</dbReference>
<proteinExistence type="predicted"/>
<dbReference type="Proteomes" id="UP001180754">
    <property type="component" value="Unassembled WGS sequence"/>
</dbReference>
<feature type="domain" description="Amidohydrolase-related" evidence="1">
    <location>
        <begin position="32"/>
        <end position="176"/>
    </location>
</feature>
<dbReference type="EMBL" id="JAVRFD010000001">
    <property type="protein sequence ID" value="MDT0541966.1"/>
    <property type="molecule type" value="Genomic_DNA"/>
</dbReference>
<dbReference type="Gene3D" id="3.20.20.140">
    <property type="entry name" value="Metal-dependent hydrolases"/>
    <property type="match status" value="1"/>
</dbReference>
<accession>A0ABU2X7T1</accession>
<dbReference type="PANTHER" id="PTHR43668">
    <property type="entry name" value="ALLANTOINASE"/>
    <property type="match status" value="1"/>
</dbReference>
<dbReference type="SUPFAM" id="SSF51556">
    <property type="entry name" value="Metallo-dependent hydrolases"/>
    <property type="match status" value="1"/>
</dbReference>
<dbReference type="RefSeq" id="WP_311722257.1">
    <property type="nucleotide sequence ID" value="NZ_JAVRFD010000001.1"/>
</dbReference>
<protein>
    <submittedName>
        <fullName evidence="2">Dihydroorotase family protein</fullName>
    </submittedName>
</protein>
<evidence type="ECO:0000259" key="1">
    <source>
        <dbReference type="Pfam" id="PF01979"/>
    </source>
</evidence>
<name>A0ABU2X7T1_9ACTN</name>
<dbReference type="InterPro" id="IPR032466">
    <property type="entry name" value="Metal_Hydrolase"/>
</dbReference>
<keyword evidence="3" id="KW-1185">Reference proteome</keyword>
<comment type="caution">
    <text evidence="2">The sequence shown here is derived from an EMBL/GenBank/DDBJ whole genome shotgun (WGS) entry which is preliminary data.</text>
</comment>
<sequence length="197" mass="21375">MRSRTSTSAARSPSDLLADITTAHGLGGKVNPPLRPREDVEALWEYVLDGTVDWVVSDHACCREELKFGEPEDDVFVVRSGFGGTEYLLPGLITEGTKRGLPLGRIAALTSWNPAQRYGLPSKGAIAPGFDADIALVDPGRTWTVRAAESESTQEYTPFEGFELTARVTDTFLRGHHILRAGEVVGEPVGAYLHRPA</sequence>
<dbReference type="Gene3D" id="2.30.40.10">
    <property type="entry name" value="Urease, subunit C, domain 1"/>
    <property type="match status" value="1"/>
</dbReference>
<organism evidence="2 3">
    <name type="scientific">Streptomyces lonegramiae</name>
    <dbReference type="NCBI Taxonomy" id="3075524"/>
    <lineage>
        <taxon>Bacteria</taxon>
        <taxon>Bacillati</taxon>
        <taxon>Actinomycetota</taxon>
        <taxon>Actinomycetes</taxon>
        <taxon>Kitasatosporales</taxon>
        <taxon>Streptomycetaceae</taxon>
        <taxon>Streptomyces</taxon>
    </lineage>
</organism>
<evidence type="ECO:0000313" key="2">
    <source>
        <dbReference type="EMBL" id="MDT0541966.1"/>
    </source>
</evidence>
<gene>
    <name evidence="2" type="ORF">RND15_04430</name>
</gene>
<dbReference type="SUPFAM" id="SSF51338">
    <property type="entry name" value="Composite domain of metallo-dependent hydrolases"/>
    <property type="match status" value="1"/>
</dbReference>
<reference evidence="2" key="1">
    <citation type="submission" date="2024-05" db="EMBL/GenBank/DDBJ databases">
        <title>30 novel species of actinomycetes from the DSMZ collection.</title>
        <authorList>
            <person name="Nouioui I."/>
        </authorList>
    </citation>
    <scope>NUCLEOTIDE SEQUENCE</scope>
    <source>
        <strain evidence="2">DSM 41529</strain>
    </source>
</reference>
<dbReference type="PANTHER" id="PTHR43668:SF4">
    <property type="entry name" value="ALLANTOINASE"/>
    <property type="match status" value="1"/>
</dbReference>
<dbReference type="InterPro" id="IPR006680">
    <property type="entry name" value="Amidohydro-rel"/>
</dbReference>
<dbReference type="Pfam" id="PF01979">
    <property type="entry name" value="Amidohydro_1"/>
    <property type="match status" value="1"/>
</dbReference>
<dbReference type="InterPro" id="IPR050138">
    <property type="entry name" value="DHOase/Allantoinase_Hydrolase"/>
</dbReference>
<evidence type="ECO:0000313" key="3">
    <source>
        <dbReference type="Proteomes" id="UP001180754"/>
    </source>
</evidence>